<dbReference type="RefSeq" id="WP_149788797.1">
    <property type="nucleotide sequence ID" value="NZ_FNIO01000005.1"/>
</dbReference>
<feature type="signal peptide" evidence="1">
    <location>
        <begin position="1"/>
        <end position="22"/>
    </location>
</feature>
<evidence type="ECO:0000313" key="3">
    <source>
        <dbReference type="Proteomes" id="UP000324252"/>
    </source>
</evidence>
<evidence type="ECO:0000256" key="1">
    <source>
        <dbReference type="SAM" id="SignalP"/>
    </source>
</evidence>
<organism evidence="2 3">
    <name type="scientific">Lutimaribacter pacificus</name>
    <dbReference type="NCBI Taxonomy" id="391948"/>
    <lineage>
        <taxon>Bacteria</taxon>
        <taxon>Pseudomonadati</taxon>
        <taxon>Pseudomonadota</taxon>
        <taxon>Alphaproteobacteria</taxon>
        <taxon>Rhodobacterales</taxon>
        <taxon>Roseobacteraceae</taxon>
        <taxon>Lutimaribacter</taxon>
    </lineage>
</organism>
<reference evidence="2 3" key="1">
    <citation type="submission" date="2016-11" db="EMBL/GenBank/DDBJ databases">
        <authorList>
            <person name="Varghese N."/>
            <person name="Submissions S."/>
        </authorList>
    </citation>
    <scope>NUCLEOTIDE SEQUENCE [LARGE SCALE GENOMIC DNA]</scope>
    <source>
        <strain evidence="2 3">DSM 29620</strain>
    </source>
</reference>
<protein>
    <recommendedName>
        <fullName evidence="4">Secreted protein</fullName>
    </recommendedName>
</protein>
<name>A0A1H0JA78_9RHOB</name>
<dbReference type="Proteomes" id="UP000324252">
    <property type="component" value="Unassembled WGS sequence"/>
</dbReference>
<dbReference type="EMBL" id="FQZZ01000003">
    <property type="protein sequence ID" value="SHK12284.1"/>
    <property type="molecule type" value="Genomic_DNA"/>
</dbReference>
<gene>
    <name evidence="2" type="ORF">SAMN05444142_103339</name>
</gene>
<evidence type="ECO:0000313" key="2">
    <source>
        <dbReference type="EMBL" id="SHK12284.1"/>
    </source>
</evidence>
<dbReference type="OrthoDB" id="7875085at2"/>
<feature type="chain" id="PRO_5015064728" description="Secreted protein" evidence="1">
    <location>
        <begin position="23"/>
        <end position="94"/>
    </location>
</feature>
<keyword evidence="3" id="KW-1185">Reference proteome</keyword>
<sequence>MKITSVLAATAVTMAIAAPASAMDARLFPYDSRENHCPSGLQPVVWEGVISCGVPNQTISHAQMQAHPAGYRKAVRRSDRRLVCPAGEKGCFYE</sequence>
<dbReference type="AlphaFoldDB" id="A0A1H0JA78"/>
<evidence type="ECO:0008006" key="4">
    <source>
        <dbReference type="Google" id="ProtNLM"/>
    </source>
</evidence>
<proteinExistence type="predicted"/>
<keyword evidence="1" id="KW-0732">Signal</keyword>
<accession>A0A1H0JA78</accession>